<keyword evidence="2" id="KW-1133">Transmembrane helix</keyword>
<comment type="caution">
    <text evidence="4">The sequence shown here is derived from an EMBL/GenBank/DDBJ whole genome shotgun (WGS) entry which is preliminary data.</text>
</comment>
<organism evidence="4 5">
    <name type="scientific">Pallidibacillus pasinlerensis</name>
    <dbReference type="NCBI Taxonomy" id="2703818"/>
    <lineage>
        <taxon>Bacteria</taxon>
        <taxon>Bacillati</taxon>
        <taxon>Bacillota</taxon>
        <taxon>Bacilli</taxon>
        <taxon>Bacillales</taxon>
        <taxon>Bacillaceae</taxon>
        <taxon>Pallidibacillus</taxon>
    </lineage>
</organism>
<keyword evidence="5" id="KW-1185">Reference proteome</keyword>
<dbReference type="RefSeq" id="WP_161919372.1">
    <property type="nucleotide sequence ID" value="NZ_JAACYS010000005.1"/>
</dbReference>
<dbReference type="Proteomes" id="UP000743899">
    <property type="component" value="Unassembled WGS sequence"/>
</dbReference>
<keyword evidence="2" id="KW-0812">Transmembrane</keyword>
<keyword evidence="1" id="KW-0175">Coiled coil</keyword>
<keyword evidence="2" id="KW-0472">Membrane</keyword>
<dbReference type="PANTHER" id="PTHR41259">
    <property type="entry name" value="DOUBLE-STRAND BREAK REPAIR RAD50 ATPASE, PUTATIVE-RELATED"/>
    <property type="match status" value="1"/>
</dbReference>
<feature type="coiled-coil region" evidence="1">
    <location>
        <begin position="638"/>
        <end position="721"/>
    </location>
</feature>
<feature type="coiled-coil region" evidence="1">
    <location>
        <begin position="770"/>
        <end position="811"/>
    </location>
</feature>
<feature type="coiled-coil region" evidence="1">
    <location>
        <begin position="273"/>
        <end position="458"/>
    </location>
</feature>
<evidence type="ECO:0000313" key="5">
    <source>
        <dbReference type="Proteomes" id="UP000743899"/>
    </source>
</evidence>
<dbReference type="PANTHER" id="PTHR41259:SF1">
    <property type="entry name" value="DOUBLE-STRAND BREAK REPAIR RAD50 ATPASE, PUTATIVE-RELATED"/>
    <property type="match status" value="1"/>
</dbReference>
<feature type="domain" description="YhaN AAA" evidence="3">
    <location>
        <begin position="1"/>
        <end position="205"/>
    </location>
</feature>
<dbReference type="InterPro" id="IPR027417">
    <property type="entry name" value="P-loop_NTPase"/>
</dbReference>
<feature type="transmembrane region" description="Helical" evidence="2">
    <location>
        <begin position="492"/>
        <end position="509"/>
    </location>
</feature>
<reference evidence="4 5" key="1">
    <citation type="submission" date="2020-01" db="EMBL/GenBank/DDBJ databases">
        <title>A novel Bacillus sp. from Pasinler.</title>
        <authorList>
            <person name="Adiguzel A."/>
            <person name="Ay H."/>
            <person name="Baltaci M.O."/>
        </authorList>
    </citation>
    <scope>NUCLEOTIDE SEQUENCE [LARGE SCALE GENOMIC DNA]</scope>
    <source>
        <strain evidence="4 5">P1</strain>
    </source>
</reference>
<dbReference type="InterPro" id="IPR038734">
    <property type="entry name" value="YhaN_AAA"/>
</dbReference>
<sequence length="983" mass="115472">MRIKEILIYGYGKFEQFHLKFSPYHIVFGRNEAGKSTIMSFIHSILFGFPTRQQSEVRYEPKMNSKYGGQITLEMDNWGEVRIERIKGKAVGDVTVYLEDGTRGEEELLQEILGGIDKETYQSIFSFNVHGLQQIDRLKGEEISKFLFSTSAVGTDRILEAEQLIQKELDKLYKPTGVKPELNVQLNKLKQTEKKLNEAKVKIDQYEKFLDKLETVKNELVSKRERLEQLEANIIEGREWNRIYPLLIEKKNIVQQLEEIGNISFPDDGLTKLERFEHEKKSIQNRLSVLLEKQKQIQAEIDNLNVQDDVIKNKDSIELIVEDIPTYRNDEQKVKQLQVQLQQLDDEIQRLIGSLGFQGSVESVLQYNLSFARKDEVKQLSEKRNLLIEKKKELEQREEECRDKLIEAEIYIEQLRNRILKVNEQKEFEQLIENHEKQNDLSKELELINKQIQMFEKDGDSNAYTKPNVFLLSFIISLVAGILTFFFQYGGVAANLFVLSIIFLILYFTKRKGPKGNTFIDTLKKQKAQVEQQVSQAQPQLNEIEVAKQKLAANNDLLRKIEIEEIQLRSLNHQFDNIIQSFEQWETEWVNNESKMLKIGAEYNLPKQMATQFLMESFERLEQLREKLLQRNQLVKQFNLLQKNIQEKATKLERLAEQVELKGTNYQEQVLLLKQMLSEQLELLTKQSHLREKYEEIGEQIQALQTELKTIEESIAELYQVAQVDTKESFIKKGEQAKQIEQLKNALVPIEKQLLYTNIPLPYSQEQIPAKLTSQQFERMDAEKNQLQEEIEQLEKERAQLSYEIETMEEGGTYTDLLHQFHQEKFELREGVKKWAVYQTAKYALEKSMDIYKVEKLPKVIELASEYFSLLTDGNYERIQLDKEKDLLYVKRRDGMIFEPKELSQATGEQLYVSIRFALAITMSEQLKLPFLIDDGFVHFDGTRQVKMMELLGKLSQHVQILYFTCHEDYLQYFPKDQMTIIE</sequence>
<evidence type="ECO:0000313" key="4">
    <source>
        <dbReference type="EMBL" id="NCU16533.1"/>
    </source>
</evidence>
<dbReference type="SUPFAM" id="SSF52540">
    <property type="entry name" value="P-loop containing nucleoside triphosphate hydrolases"/>
    <property type="match status" value="2"/>
</dbReference>
<protein>
    <submittedName>
        <fullName evidence="4">AAA family ATPase</fullName>
    </submittedName>
</protein>
<evidence type="ECO:0000259" key="3">
    <source>
        <dbReference type="Pfam" id="PF13514"/>
    </source>
</evidence>
<feature type="transmembrane region" description="Helical" evidence="2">
    <location>
        <begin position="469"/>
        <end position="486"/>
    </location>
</feature>
<feature type="coiled-coil region" evidence="1">
    <location>
        <begin position="544"/>
        <end position="574"/>
    </location>
</feature>
<proteinExistence type="predicted"/>
<feature type="coiled-coil region" evidence="1">
    <location>
        <begin position="179"/>
        <end position="233"/>
    </location>
</feature>
<evidence type="ECO:0000256" key="2">
    <source>
        <dbReference type="SAM" id="Phobius"/>
    </source>
</evidence>
<evidence type="ECO:0000256" key="1">
    <source>
        <dbReference type="SAM" id="Coils"/>
    </source>
</evidence>
<gene>
    <name evidence="4" type="ORF">GW534_01925</name>
</gene>
<dbReference type="Pfam" id="PF13514">
    <property type="entry name" value="AAA_27"/>
    <property type="match status" value="1"/>
</dbReference>
<dbReference type="EMBL" id="JAACYS010000005">
    <property type="protein sequence ID" value="NCU16533.1"/>
    <property type="molecule type" value="Genomic_DNA"/>
</dbReference>
<name>A0ABW9ZZD9_9BACI</name>
<accession>A0ABW9ZZD9</accession>
<dbReference type="Gene3D" id="3.40.50.300">
    <property type="entry name" value="P-loop containing nucleotide triphosphate hydrolases"/>
    <property type="match status" value="2"/>
</dbReference>